<keyword evidence="2" id="KW-1185">Reference proteome</keyword>
<dbReference type="OrthoDB" id="7160947at2"/>
<accession>A0A154VPV9</accession>
<protein>
    <recommendedName>
        <fullName evidence="3">RNA-binding protein</fullName>
    </recommendedName>
</protein>
<dbReference type="PIRSF" id="PIRSF032064">
    <property type="entry name" value="UCP032064"/>
    <property type="match status" value="1"/>
</dbReference>
<evidence type="ECO:0000313" key="2">
    <source>
        <dbReference type="Proteomes" id="UP000076400"/>
    </source>
</evidence>
<evidence type="ECO:0008006" key="3">
    <source>
        <dbReference type="Google" id="ProtNLM"/>
    </source>
</evidence>
<proteinExistence type="predicted"/>
<comment type="caution">
    <text evidence="1">The sequence shown here is derived from an EMBL/GenBank/DDBJ whole genome shotgun (WGS) entry which is preliminary data.</text>
</comment>
<dbReference type="EMBL" id="LPXN01000147">
    <property type="protein sequence ID" value="KZD03344.1"/>
    <property type="molecule type" value="Genomic_DNA"/>
</dbReference>
<dbReference type="RefSeq" id="WP_067559114.1">
    <property type="nucleotide sequence ID" value="NZ_LPXN01000147.1"/>
</dbReference>
<dbReference type="InterPro" id="IPR007922">
    <property type="entry name" value="DciA-like"/>
</dbReference>
<dbReference type="STRING" id="580166.AUP43_13120"/>
<dbReference type="AlphaFoldDB" id="A0A154VPV9"/>
<name>A0A154VPV9_9PROT</name>
<evidence type="ECO:0000313" key="1">
    <source>
        <dbReference type="EMBL" id="KZD03344.1"/>
    </source>
</evidence>
<dbReference type="InterPro" id="IPR010593">
    <property type="entry name" value="DUF1159"/>
</dbReference>
<dbReference type="Proteomes" id="UP000076400">
    <property type="component" value="Unassembled WGS sequence"/>
</dbReference>
<sequence length="167" mass="17828">MTDDKPTPSLLRHRRLTALAAPTRIIAKKLLGGKAAAEASVMLDWPAIVGVEIAAYCLPRKLARGRGVNAGAATLHLTVDSAFALEVQYMTPQIIERVNTYLGYRGVERLTLHQAALPAPVDTAPPPLRPLTPIEATQLDSQTAPITDEALKAALHKLGTVLRGSAK</sequence>
<organism evidence="1 2">
    <name type="scientific">Oceanibaculum pacificum</name>
    <dbReference type="NCBI Taxonomy" id="580166"/>
    <lineage>
        <taxon>Bacteria</taxon>
        <taxon>Pseudomonadati</taxon>
        <taxon>Pseudomonadota</taxon>
        <taxon>Alphaproteobacteria</taxon>
        <taxon>Rhodospirillales</taxon>
        <taxon>Oceanibaculaceae</taxon>
        <taxon>Oceanibaculum</taxon>
    </lineage>
</organism>
<reference evidence="1 2" key="1">
    <citation type="submission" date="2015-12" db="EMBL/GenBank/DDBJ databases">
        <title>Genome sequence of Oceanibaculum pacificum MCCC 1A02656.</title>
        <authorList>
            <person name="Lu L."/>
            <person name="Lai Q."/>
            <person name="Shao Z."/>
            <person name="Qian P."/>
        </authorList>
    </citation>
    <scope>NUCLEOTIDE SEQUENCE [LARGE SCALE GENOMIC DNA]</scope>
    <source>
        <strain evidence="1 2">MCCC 1A02656</strain>
    </source>
</reference>
<dbReference type="Pfam" id="PF05258">
    <property type="entry name" value="DciA"/>
    <property type="match status" value="1"/>
</dbReference>
<gene>
    <name evidence="1" type="ORF">AUP43_13120</name>
</gene>